<comment type="cofactor">
    <cofactor evidence="1">
        <name>NADP(+)</name>
        <dbReference type="ChEBI" id="CHEBI:58349"/>
    </cofactor>
</comment>
<dbReference type="EC" id="4.2.1.47" evidence="3"/>
<feature type="non-terminal residue" evidence="6">
    <location>
        <position position="1"/>
    </location>
</feature>
<gene>
    <name evidence="6" type="ORF">S06H3_05871</name>
</gene>
<proteinExistence type="inferred from homology"/>
<evidence type="ECO:0000256" key="3">
    <source>
        <dbReference type="ARBA" id="ARBA00011989"/>
    </source>
</evidence>
<protein>
    <recommendedName>
        <fullName evidence="3">GDP-mannose 4,6-dehydratase</fullName>
        <ecNumber evidence="3">4.2.1.47</ecNumber>
    </recommendedName>
</protein>
<dbReference type="PANTHER" id="PTHR43715:SF1">
    <property type="entry name" value="GDP-MANNOSE 4,6 DEHYDRATASE"/>
    <property type="match status" value="1"/>
</dbReference>
<dbReference type="GO" id="GO:0008446">
    <property type="term" value="F:GDP-mannose 4,6-dehydratase activity"/>
    <property type="evidence" value="ECO:0007669"/>
    <property type="project" value="UniProtKB-EC"/>
</dbReference>
<sequence>DAPAPQSENTPFRPRSPYAASKVYAYWMVRNFRESYNMFACNGILFNHESPRRGETFVTRKITRGLAHIVAKKENKIYLGNLEAKRDWGYAPEYVEVMWLMLQQYKPDDYVIGTGETHSVKEFLEEAFAYLNLNYKEYIEVDPRYFRPTEVENLRADSTKAKKKLNWSPKISFKDLVKIMVDHDLELLGLHSPGAGKEVIKKKGLEWH</sequence>
<evidence type="ECO:0000256" key="1">
    <source>
        <dbReference type="ARBA" id="ARBA00001937"/>
    </source>
</evidence>
<dbReference type="CDD" id="cd05260">
    <property type="entry name" value="GDP_MD_SDR_e"/>
    <property type="match status" value="1"/>
</dbReference>
<keyword evidence="4" id="KW-0456">Lyase</keyword>
<dbReference type="Gene3D" id="3.40.50.720">
    <property type="entry name" value="NAD(P)-binding Rossmann-like Domain"/>
    <property type="match status" value="2"/>
</dbReference>
<dbReference type="SUPFAM" id="SSF51735">
    <property type="entry name" value="NAD(P)-binding Rossmann-fold domains"/>
    <property type="match status" value="1"/>
</dbReference>
<dbReference type="PANTHER" id="PTHR43715">
    <property type="entry name" value="GDP-MANNOSE 4,6-DEHYDRATASE"/>
    <property type="match status" value="1"/>
</dbReference>
<name>X1KJV3_9ZZZZ</name>
<dbReference type="EMBL" id="BARV01002221">
    <property type="protein sequence ID" value="GAH90424.1"/>
    <property type="molecule type" value="Genomic_DNA"/>
</dbReference>
<comment type="caution">
    <text evidence="6">The sequence shown here is derived from an EMBL/GenBank/DDBJ whole genome shotgun (WGS) entry which is preliminary data.</text>
</comment>
<evidence type="ECO:0000256" key="2">
    <source>
        <dbReference type="ARBA" id="ARBA00009263"/>
    </source>
</evidence>
<dbReference type="Pfam" id="PF16363">
    <property type="entry name" value="GDP_Man_Dehyd"/>
    <property type="match status" value="1"/>
</dbReference>
<dbReference type="InterPro" id="IPR006368">
    <property type="entry name" value="GDP_Man_deHydtase"/>
</dbReference>
<evidence type="ECO:0000259" key="5">
    <source>
        <dbReference type="Pfam" id="PF16363"/>
    </source>
</evidence>
<dbReference type="AlphaFoldDB" id="X1KJV3"/>
<dbReference type="Gene3D" id="3.90.25.10">
    <property type="entry name" value="UDP-galactose 4-epimerase, domain 1"/>
    <property type="match status" value="2"/>
</dbReference>
<evidence type="ECO:0000313" key="6">
    <source>
        <dbReference type="EMBL" id="GAH90424.1"/>
    </source>
</evidence>
<evidence type="ECO:0000256" key="4">
    <source>
        <dbReference type="ARBA" id="ARBA00023239"/>
    </source>
</evidence>
<comment type="similarity">
    <text evidence="2">Belongs to the NAD(P)-dependent epimerase/dehydratase family. GDP-mannose 4,6-dehydratase subfamily.</text>
</comment>
<feature type="domain" description="NAD(P)-binding" evidence="5">
    <location>
        <begin position="4"/>
        <end position="180"/>
    </location>
</feature>
<dbReference type="InterPro" id="IPR036291">
    <property type="entry name" value="NAD(P)-bd_dom_sf"/>
</dbReference>
<accession>X1KJV3</accession>
<organism evidence="6">
    <name type="scientific">marine sediment metagenome</name>
    <dbReference type="NCBI Taxonomy" id="412755"/>
    <lineage>
        <taxon>unclassified sequences</taxon>
        <taxon>metagenomes</taxon>
        <taxon>ecological metagenomes</taxon>
    </lineage>
</organism>
<reference evidence="6" key="1">
    <citation type="journal article" date="2014" name="Front. Microbiol.">
        <title>High frequency of phylogenetically diverse reductive dehalogenase-homologous genes in deep subseafloor sedimentary metagenomes.</title>
        <authorList>
            <person name="Kawai M."/>
            <person name="Futagami T."/>
            <person name="Toyoda A."/>
            <person name="Takaki Y."/>
            <person name="Nishi S."/>
            <person name="Hori S."/>
            <person name="Arai W."/>
            <person name="Tsubouchi T."/>
            <person name="Morono Y."/>
            <person name="Uchiyama I."/>
            <person name="Ito T."/>
            <person name="Fujiyama A."/>
            <person name="Inagaki F."/>
            <person name="Takami H."/>
        </authorList>
    </citation>
    <scope>NUCLEOTIDE SEQUENCE</scope>
    <source>
        <strain evidence="6">Expedition CK06-06</strain>
    </source>
</reference>
<dbReference type="InterPro" id="IPR016040">
    <property type="entry name" value="NAD(P)-bd_dom"/>
</dbReference>
<dbReference type="GO" id="GO:0042351">
    <property type="term" value="P:'de novo' GDP-L-fucose biosynthetic process"/>
    <property type="evidence" value="ECO:0007669"/>
    <property type="project" value="TreeGrafter"/>
</dbReference>